<name>A0A139AKB6_GONPJ</name>
<keyword evidence="6" id="KW-0833">Ubl conjugation pathway</keyword>
<evidence type="ECO:0000256" key="4">
    <source>
        <dbReference type="ARBA" id="ARBA00022448"/>
    </source>
</evidence>
<dbReference type="GO" id="GO:0000045">
    <property type="term" value="P:autophagosome assembly"/>
    <property type="evidence" value="ECO:0007669"/>
    <property type="project" value="TreeGrafter"/>
</dbReference>
<evidence type="ECO:0000256" key="8">
    <source>
        <dbReference type="ARBA" id="ARBA00023006"/>
    </source>
</evidence>
<reference evidence="11 12" key="1">
    <citation type="journal article" date="2015" name="Genome Biol. Evol.">
        <title>Phylogenomic analyses indicate that early fungi evolved digesting cell walls of algal ancestors of land plants.</title>
        <authorList>
            <person name="Chang Y."/>
            <person name="Wang S."/>
            <person name="Sekimoto S."/>
            <person name="Aerts A.L."/>
            <person name="Choi C."/>
            <person name="Clum A."/>
            <person name="LaButti K.M."/>
            <person name="Lindquist E.A."/>
            <person name="Yee Ngan C."/>
            <person name="Ohm R.A."/>
            <person name="Salamov A.A."/>
            <person name="Grigoriev I.V."/>
            <person name="Spatafora J.W."/>
            <person name="Berbee M.L."/>
        </authorList>
    </citation>
    <scope>NUCLEOTIDE SEQUENCE [LARGE SCALE GENOMIC DNA]</scope>
    <source>
        <strain evidence="11 12">JEL478</strain>
    </source>
</reference>
<keyword evidence="7" id="KW-0653">Protein transport</keyword>
<dbReference type="GO" id="GO:0061723">
    <property type="term" value="P:glycophagy"/>
    <property type="evidence" value="ECO:0007669"/>
    <property type="project" value="TreeGrafter"/>
</dbReference>
<dbReference type="EMBL" id="KQ965748">
    <property type="protein sequence ID" value="KXS17138.1"/>
    <property type="molecule type" value="Genomic_DNA"/>
</dbReference>
<dbReference type="OrthoDB" id="1584384at2759"/>
<comment type="subcellular location">
    <subcellularLocation>
        <location evidence="1">Cytoplasm</location>
    </subcellularLocation>
</comment>
<protein>
    <recommendedName>
        <fullName evidence="3">Autophagy-related protein 3</fullName>
    </recommendedName>
    <alternativeName>
        <fullName evidence="9 10">Autophagy-related E2-like conjugation enzyme ATG3</fullName>
    </alternativeName>
</protein>
<accession>A0A139AKB6</accession>
<gene>
    <name evidence="11" type="ORF">M427DRAFT_68569</name>
</gene>
<dbReference type="GO" id="GO:0015031">
    <property type="term" value="P:protein transport"/>
    <property type="evidence" value="ECO:0007669"/>
    <property type="project" value="UniProtKB-KW"/>
</dbReference>
<dbReference type="Proteomes" id="UP000070544">
    <property type="component" value="Unassembled WGS sequence"/>
</dbReference>
<sequence>MGTKETTGAPSTSEPSLLTNLYNQAHSALHSVREQLTPIATKSSFLQTGTLTPEEFVRAGDFLVDKCPTWTWAAGAEAKRKGYLPNDKQFLITRKVPCRKRVWEIESEYGNESERLVSVDSATVANPAGEEVDPDSWIETHVGHVASHAAPVDAEIVDEGVDALAQRAAALSVQQTSAPDRPAEDEIPDIEEELEGEFGTGLDQPADAGTLSAQSAGFENSSNIIKTRTYDMSISYDNYYKTPRVFLAGFTPTGTPLTPQQIFEDVSSEHAHKTATVEQHPHERGGATFVGVHPCKHAEVMRRIVQMGEEQSEGQGEGKGMKVEWYMMIFLKFISSVLPTVDYDYTVSL</sequence>
<evidence type="ECO:0000256" key="5">
    <source>
        <dbReference type="ARBA" id="ARBA00022490"/>
    </source>
</evidence>
<dbReference type="InterPro" id="IPR007135">
    <property type="entry name" value="Atg3/Atg10"/>
</dbReference>
<dbReference type="Gene3D" id="3.30.1460.50">
    <property type="match status" value="1"/>
</dbReference>
<evidence type="ECO:0000256" key="7">
    <source>
        <dbReference type="ARBA" id="ARBA00022927"/>
    </source>
</evidence>
<dbReference type="PANTHER" id="PTHR12866">
    <property type="entry name" value="UBIQUITIN-LIKE-CONJUGATING ENZYME ATG3"/>
    <property type="match status" value="1"/>
</dbReference>
<dbReference type="GO" id="GO:0000407">
    <property type="term" value="C:phagophore assembly site"/>
    <property type="evidence" value="ECO:0007669"/>
    <property type="project" value="TreeGrafter"/>
</dbReference>
<keyword evidence="12" id="KW-1185">Reference proteome</keyword>
<proteinExistence type="inferred from homology"/>
<organism evidence="11 12">
    <name type="scientific">Gonapodya prolifera (strain JEL478)</name>
    <name type="common">Monoblepharis prolifera</name>
    <dbReference type="NCBI Taxonomy" id="1344416"/>
    <lineage>
        <taxon>Eukaryota</taxon>
        <taxon>Fungi</taxon>
        <taxon>Fungi incertae sedis</taxon>
        <taxon>Chytridiomycota</taxon>
        <taxon>Chytridiomycota incertae sedis</taxon>
        <taxon>Monoblepharidomycetes</taxon>
        <taxon>Monoblepharidales</taxon>
        <taxon>Gonapodyaceae</taxon>
        <taxon>Gonapodya</taxon>
    </lineage>
</organism>
<evidence type="ECO:0000256" key="9">
    <source>
        <dbReference type="ARBA" id="ARBA00032144"/>
    </source>
</evidence>
<evidence type="ECO:0000256" key="10">
    <source>
        <dbReference type="ARBA" id="ARBA00033139"/>
    </source>
</evidence>
<evidence type="ECO:0000256" key="3">
    <source>
        <dbReference type="ARBA" id="ARBA00018067"/>
    </source>
</evidence>
<dbReference type="GO" id="GO:0000422">
    <property type="term" value="P:autophagy of mitochondrion"/>
    <property type="evidence" value="ECO:0007669"/>
    <property type="project" value="TreeGrafter"/>
</dbReference>
<dbReference type="Pfam" id="PF03987">
    <property type="entry name" value="Autophagy_act_C"/>
    <property type="match status" value="1"/>
</dbReference>
<dbReference type="STRING" id="1344416.A0A139AKB6"/>
<dbReference type="GO" id="GO:0019776">
    <property type="term" value="F:Atg8-family ligase activity"/>
    <property type="evidence" value="ECO:0007669"/>
    <property type="project" value="TreeGrafter"/>
</dbReference>
<evidence type="ECO:0000313" key="12">
    <source>
        <dbReference type="Proteomes" id="UP000070544"/>
    </source>
</evidence>
<dbReference type="PANTHER" id="PTHR12866:SF2">
    <property type="entry name" value="UBIQUITIN-LIKE-CONJUGATING ENZYME ATG3"/>
    <property type="match status" value="1"/>
</dbReference>
<dbReference type="OMA" id="HCPTWSW"/>
<evidence type="ECO:0000256" key="6">
    <source>
        <dbReference type="ARBA" id="ARBA00022786"/>
    </source>
</evidence>
<dbReference type="AlphaFoldDB" id="A0A139AKB6"/>
<dbReference type="GO" id="GO:0005829">
    <property type="term" value="C:cytosol"/>
    <property type="evidence" value="ECO:0007669"/>
    <property type="project" value="TreeGrafter"/>
</dbReference>
<dbReference type="GO" id="GO:0044804">
    <property type="term" value="P:nucleophagy"/>
    <property type="evidence" value="ECO:0007669"/>
    <property type="project" value="TreeGrafter"/>
</dbReference>
<comment type="similarity">
    <text evidence="2">Belongs to the ATG3 family.</text>
</comment>
<keyword evidence="8" id="KW-0072">Autophagy</keyword>
<keyword evidence="5" id="KW-0963">Cytoplasm</keyword>
<evidence type="ECO:0000256" key="2">
    <source>
        <dbReference type="ARBA" id="ARBA00007683"/>
    </source>
</evidence>
<keyword evidence="4" id="KW-0813">Transport</keyword>
<evidence type="ECO:0000256" key="1">
    <source>
        <dbReference type="ARBA" id="ARBA00004496"/>
    </source>
</evidence>
<evidence type="ECO:0000313" key="11">
    <source>
        <dbReference type="EMBL" id="KXS17138.1"/>
    </source>
</evidence>